<dbReference type="Proteomes" id="UP001392318">
    <property type="component" value="Unassembled WGS sequence"/>
</dbReference>
<name>A0ACC6RUN9_9BURK</name>
<organism evidence="1 2">
    <name type="scientific">Paraburkholderia unamae</name>
    <dbReference type="NCBI Taxonomy" id="219649"/>
    <lineage>
        <taxon>Bacteria</taxon>
        <taxon>Pseudomonadati</taxon>
        <taxon>Pseudomonadota</taxon>
        <taxon>Betaproteobacteria</taxon>
        <taxon>Burkholderiales</taxon>
        <taxon>Burkholderiaceae</taxon>
        <taxon>Paraburkholderia</taxon>
    </lineage>
</organism>
<evidence type="ECO:0000313" key="2">
    <source>
        <dbReference type="Proteomes" id="UP001392318"/>
    </source>
</evidence>
<sequence>MKPSPRSTCPGECVWHKFGRVRRSALQTRAQMPIRKGWAREGNGFRKFASGIFCIDQPRKEEESKEKTRMDRAILSRLRQTIDDLERLSVTLPQKNEGAIFLARIIHQLQILQDTVIAGDARETVFVCSEQIASIGRSRETFVRVAGLVLYAQAVEILTALQKEAHVFAAIQPQHHGPGKMIHG</sequence>
<accession>A0ACC6RUN9</accession>
<reference evidence="1" key="1">
    <citation type="submission" date="2024-01" db="EMBL/GenBank/DDBJ databases">
        <title>The diversity of rhizobia nodulating Mimosa spp. in eleven states of Brazil covering several biomes is determined by host plant, location, and edaphic factors.</title>
        <authorList>
            <person name="Rouws L."/>
            <person name="Barauna A."/>
            <person name="Beukes C."/>
            <person name="De Faria S.M."/>
            <person name="Gross E."/>
            <person name="Dos Reis Junior F.B."/>
            <person name="Simon M."/>
            <person name="Maluk M."/>
            <person name="Odee D.W."/>
            <person name="Kenicer G."/>
            <person name="Young J.P.W."/>
            <person name="Reis V.M."/>
            <person name="Zilli J."/>
            <person name="James E.K."/>
        </authorList>
    </citation>
    <scope>NUCLEOTIDE SEQUENCE</scope>
    <source>
        <strain evidence="1">JPY452</strain>
    </source>
</reference>
<comment type="caution">
    <text evidence="1">The sequence shown here is derived from an EMBL/GenBank/DDBJ whole genome shotgun (WGS) entry which is preliminary data.</text>
</comment>
<protein>
    <submittedName>
        <fullName evidence="1">Uncharacterized protein</fullName>
    </submittedName>
</protein>
<proteinExistence type="predicted"/>
<evidence type="ECO:0000313" key="1">
    <source>
        <dbReference type="EMBL" id="MEM5404520.1"/>
    </source>
</evidence>
<gene>
    <name evidence="1" type="ORF">VSR83_31595</name>
</gene>
<keyword evidence="2" id="KW-1185">Reference proteome</keyword>
<dbReference type="EMBL" id="JAYMRU010000030">
    <property type="protein sequence ID" value="MEM5404520.1"/>
    <property type="molecule type" value="Genomic_DNA"/>
</dbReference>